<dbReference type="EMBL" id="JACRWE010000014">
    <property type="protein sequence ID" value="MBC5998323.1"/>
    <property type="molecule type" value="Genomic_DNA"/>
</dbReference>
<organism evidence="1 2">
    <name type="scientific">Romboutsia faecis</name>
    <dbReference type="NCBI Taxonomy" id="2764597"/>
    <lineage>
        <taxon>Bacteria</taxon>
        <taxon>Bacillati</taxon>
        <taxon>Bacillota</taxon>
        <taxon>Clostridia</taxon>
        <taxon>Peptostreptococcales</taxon>
        <taxon>Peptostreptococcaceae</taxon>
        <taxon>Romboutsia</taxon>
    </lineage>
</organism>
<sequence length="94" mass="10661">MGKYRKKPVIIDAFKWTGGPDQVEDPQWIIDAIKNNIVWFGVDCANDPNPIMFIETLEGTHRASVGDYIIKGIKGEIYPCKPEIFEATYEVVTD</sequence>
<name>A0ABR7JTT7_9FIRM</name>
<evidence type="ECO:0000313" key="2">
    <source>
        <dbReference type="Proteomes" id="UP000609849"/>
    </source>
</evidence>
<keyword evidence="2" id="KW-1185">Reference proteome</keyword>
<protein>
    <recommendedName>
        <fullName evidence="3">Phage protein</fullName>
    </recommendedName>
</protein>
<dbReference type="RefSeq" id="WP_153972960.1">
    <property type="nucleotide sequence ID" value="NZ_JACRWE010000014.1"/>
</dbReference>
<gene>
    <name evidence="1" type="ORF">H8923_16355</name>
</gene>
<dbReference type="Proteomes" id="UP000609849">
    <property type="component" value="Unassembled WGS sequence"/>
</dbReference>
<evidence type="ECO:0000313" key="1">
    <source>
        <dbReference type="EMBL" id="MBC5998323.1"/>
    </source>
</evidence>
<proteinExistence type="predicted"/>
<comment type="caution">
    <text evidence="1">The sequence shown here is derived from an EMBL/GenBank/DDBJ whole genome shotgun (WGS) entry which is preliminary data.</text>
</comment>
<reference evidence="1 2" key="1">
    <citation type="submission" date="2020-08" db="EMBL/GenBank/DDBJ databases">
        <authorList>
            <person name="Liu C."/>
            <person name="Sun Q."/>
        </authorList>
    </citation>
    <scope>NUCLEOTIDE SEQUENCE [LARGE SCALE GENOMIC DNA]</scope>
    <source>
        <strain evidence="1 2">NSJ-18</strain>
    </source>
</reference>
<evidence type="ECO:0008006" key="3">
    <source>
        <dbReference type="Google" id="ProtNLM"/>
    </source>
</evidence>
<accession>A0ABR7JTT7</accession>